<protein>
    <recommendedName>
        <fullName evidence="2">C4-type zinc ribbon domain-containing protein</fullName>
    </recommendedName>
</protein>
<dbReference type="STRING" id="1841610.A6X21_03000"/>
<evidence type="ECO:0000256" key="1">
    <source>
        <dbReference type="SAM" id="Coils"/>
    </source>
</evidence>
<proteinExistence type="predicted"/>
<feature type="domain" description="C4-type zinc ribbon" evidence="2">
    <location>
        <begin position="198"/>
        <end position="228"/>
    </location>
</feature>
<reference evidence="3 4" key="1">
    <citation type="submission" date="2016-05" db="EMBL/GenBank/DDBJ databases">
        <title>Genomic and physiological characterization of Planctopirus sp. isolated from fresh water lake.</title>
        <authorList>
            <person name="Subhash Y."/>
            <person name="Ramana C."/>
        </authorList>
    </citation>
    <scope>NUCLEOTIDE SEQUENCE [LARGE SCALE GENOMIC DNA]</scope>
    <source>
        <strain evidence="3 4">JC280</strain>
    </source>
</reference>
<dbReference type="EMBL" id="LYDR01000039">
    <property type="protein sequence ID" value="ODA34661.1"/>
    <property type="molecule type" value="Genomic_DNA"/>
</dbReference>
<accession>A0A1C3EN57</accession>
<dbReference type="AlphaFoldDB" id="A0A1C3EN57"/>
<name>A0A1C3EN57_9PLAN</name>
<organism evidence="3 4">
    <name type="scientific">Planctopirus hydrillae</name>
    <dbReference type="NCBI Taxonomy" id="1841610"/>
    <lineage>
        <taxon>Bacteria</taxon>
        <taxon>Pseudomonadati</taxon>
        <taxon>Planctomycetota</taxon>
        <taxon>Planctomycetia</taxon>
        <taxon>Planctomycetales</taxon>
        <taxon>Planctomycetaceae</taxon>
        <taxon>Planctopirus</taxon>
    </lineage>
</organism>
<evidence type="ECO:0000313" key="3">
    <source>
        <dbReference type="EMBL" id="ODA34661.1"/>
    </source>
</evidence>
<feature type="coiled-coil region" evidence="1">
    <location>
        <begin position="118"/>
        <end position="145"/>
    </location>
</feature>
<keyword evidence="1" id="KW-0175">Coiled coil</keyword>
<dbReference type="Proteomes" id="UP000094828">
    <property type="component" value="Unassembled WGS sequence"/>
</dbReference>
<dbReference type="InterPro" id="IPR003743">
    <property type="entry name" value="Zf-RING_7"/>
</dbReference>
<dbReference type="Pfam" id="PF02591">
    <property type="entry name" value="Zn_ribbon_9"/>
    <property type="match status" value="1"/>
</dbReference>
<dbReference type="RefSeq" id="WP_068846132.1">
    <property type="nucleotide sequence ID" value="NZ_LYDR01000039.1"/>
</dbReference>
<dbReference type="Gene3D" id="1.10.287.1490">
    <property type="match status" value="1"/>
</dbReference>
<feature type="coiled-coil region" evidence="1">
    <location>
        <begin position="46"/>
        <end position="80"/>
    </location>
</feature>
<comment type="caution">
    <text evidence="3">The sequence shown here is derived from an EMBL/GenBank/DDBJ whole genome shotgun (WGS) entry which is preliminary data.</text>
</comment>
<keyword evidence="4" id="KW-1185">Reference proteome</keyword>
<evidence type="ECO:0000313" key="4">
    <source>
        <dbReference type="Proteomes" id="UP000094828"/>
    </source>
</evidence>
<gene>
    <name evidence="3" type="ORF">A6X21_03000</name>
</gene>
<sequence>MDSSGMQLKGLHTIHLALRDVQALIDRGPKQTLAKKQLIQKRQADHEAARDRLKQARLLADQKNLQLKTQEARIAEYRAKQNTAASNREYDIIKGQIAADEMSKSVLEDEIFETLEQIDKCQLEIAEREKEVAAAQVELVRYEAEYAAEKPGLEAKKAALVQQLASAESCLPANIIPDYRRQIQAHGADALAPVENRSCSACYLQLTQQLFMELRAGKPMFCRSCGRLIYLDAEADE</sequence>
<dbReference type="OrthoDB" id="260976at2"/>
<evidence type="ECO:0000259" key="2">
    <source>
        <dbReference type="Pfam" id="PF02591"/>
    </source>
</evidence>